<evidence type="ECO:0000313" key="8">
    <source>
        <dbReference type="EMBL" id="TIA90527.1"/>
    </source>
</evidence>
<dbReference type="GO" id="GO:0000977">
    <property type="term" value="F:RNA polymerase II transcription regulatory region sequence-specific DNA binding"/>
    <property type="evidence" value="ECO:0007669"/>
    <property type="project" value="TreeGrafter"/>
</dbReference>
<dbReference type="Pfam" id="PF07716">
    <property type="entry name" value="bZIP_2"/>
    <property type="match status" value="1"/>
</dbReference>
<evidence type="ECO:0000313" key="9">
    <source>
        <dbReference type="Proteomes" id="UP000310189"/>
    </source>
</evidence>
<feature type="compositionally biased region" description="Acidic residues" evidence="6">
    <location>
        <begin position="163"/>
        <end position="173"/>
    </location>
</feature>
<dbReference type="AlphaFoldDB" id="A0A4T0FPB1"/>
<feature type="region of interest" description="Disordered" evidence="6">
    <location>
        <begin position="156"/>
        <end position="238"/>
    </location>
</feature>
<evidence type="ECO:0000256" key="1">
    <source>
        <dbReference type="ARBA" id="ARBA00004123"/>
    </source>
</evidence>
<dbReference type="SUPFAM" id="SSF57959">
    <property type="entry name" value="Leucine zipper domain"/>
    <property type="match status" value="1"/>
</dbReference>
<dbReference type="PROSITE" id="PS50217">
    <property type="entry name" value="BZIP"/>
    <property type="match status" value="1"/>
</dbReference>
<evidence type="ECO:0000256" key="6">
    <source>
        <dbReference type="SAM" id="MobiDB-lite"/>
    </source>
</evidence>
<reference evidence="8 9" key="1">
    <citation type="submission" date="2019-03" db="EMBL/GenBank/DDBJ databases">
        <title>Sequencing 23 genomes of Wallemia ichthyophaga.</title>
        <authorList>
            <person name="Gostincar C."/>
        </authorList>
    </citation>
    <scope>NUCLEOTIDE SEQUENCE [LARGE SCALE GENOMIC DNA]</scope>
    <source>
        <strain evidence="8 9">EXF-5753</strain>
    </source>
</reference>
<sequence>MPSTLPPLNWLVSPPQSSDTSPNNPQTSATSHDQLSLPIEPDELTKQLDLWANVKFDFDSPENAAGGQLGSLDDEYKAFAYEGEEKPVKRQKYDFEAALAGFGGVDVGGVGSVAGVPGGVPAPAPASALPVDTPHTIDSISALLRETPSAPLLHAVTGGAETHDDDQDNEDRNDEDKIIRRRRFKKLPMPPVQQRDGESYEQAKKRTEKEHRDAEAAAKRELEEDKRRRNTAASARFRVKKKAREAALEQEANQYKGRVEQLEKEVGDLKRENGWLRGLIISSNSRA</sequence>
<evidence type="ECO:0000256" key="5">
    <source>
        <dbReference type="ARBA" id="ARBA00023242"/>
    </source>
</evidence>
<dbReference type="OrthoDB" id="1939598at2759"/>
<dbReference type="EMBL" id="SPNW01000018">
    <property type="protein sequence ID" value="TIA90527.1"/>
    <property type="molecule type" value="Genomic_DNA"/>
</dbReference>
<dbReference type="InterPro" id="IPR004827">
    <property type="entry name" value="bZIP"/>
</dbReference>
<protein>
    <recommendedName>
        <fullName evidence="7">BZIP domain-containing protein</fullName>
    </recommendedName>
</protein>
<feature type="compositionally biased region" description="Polar residues" evidence="6">
    <location>
        <begin position="14"/>
        <end position="34"/>
    </location>
</feature>
<keyword evidence="2" id="KW-0805">Transcription regulation</keyword>
<evidence type="ECO:0000256" key="4">
    <source>
        <dbReference type="ARBA" id="ARBA00023163"/>
    </source>
</evidence>
<dbReference type="PROSITE" id="PS00036">
    <property type="entry name" value="BZIP_BASIC"/>
    <property type="match status" value="1"/>
</dbReference>
<evidence type="ECO:0000256" key="2">
    <source>
        <dbReference type="ARBA" id="ARBA00023015"/>
    </source>
</evidence>
<dbReference type="Proteomes" id="UP000310189">
    <property type="component" value="Unassembled WGS sequence"/>
</dbReference>
<name>A0A4T0FPB1_9BASI</name>
<dbReference type="GO" id="GO:0001228">
    <property type="term" value="F:DNA-binding transcription activator activity, RNA polymerase II-specific"/>
    <property type="evidence" value="ECO:0007669"/>
    <property type="project" value="TreeGrafter"/>
</dbReference>
<comment type="subcellular location">
    <subcellularLocation>
        <location evidence="1">Nucleus</location>
    </subcellularLocation>
</comment>
<dbReference type="PANTHER" id="PTHR13044">
    <property type="entry name" value="ACTIVATING TRANSCRIPTION FACTOR ATF 4/5"/>
    <property type="match status" value="1"/>
</dbReference>
<keyword evidence="4" id="KW-0804">Transcription</keyword>
<dbReference type="CDD" id="cd14705">
    <property type="entry name" value="bZIP_Zip1"/>
    <property type="match status" value="1"/>
</dbReference>
<keyword evidence="5" id="KW-0539">Nucleus</keyword>
<organism evidence="8 9">
    <name type="scientific">Wallemia hederae</name>
    <dbReference type="NCBI Taxonomy" id="1540922"/>
    <lineage>
        <taxon>Eukaryota</taxon>
        <taxon>Fungi</taxon>
        <taxon>Dikarya</taxon>
        <taxon>Basidiomycota</taxon>
        <taxon>Wallemiomycotina</taxon>
        <taxon>Wallemiomycetes</taxon>
        <taxon>Wallemiales</taxon>
        <taxon>Wallemiaceae</taxon>
        <taxon>Wallemia</taxon>
    </lineage>
</organism>
<gene>
    <name evidence="8" type="ORF">E3P99_01486</name>
</gene>
<feature type="domain" description="BZIP" evidence="7">
    <location>
        <begin position="220"/>
        <end position="283"/>
    </location>
</feature>
<dbReference type="InterPro" id="IPR046347">
    <property type="entry name" value="bZIP_sf"/>
</dbReference>
<dbReference type="GO" id="GO:0005634">
    <property type="term" value="C:nucleus"/>
    <property type="evidence" value="ECO:0007669"/>
    <property type="project" value="UniProtKB-SubCell"/>
</dbReference>
<keyword evidence="3" id="KW-0238">DNA-binding</keyword>
<feature type="region of interest" description="Disordered" evidence="6">
    <location>
        <begin position="1"/>
        <end position="41"/>
    </location>
</feature>
<evidence type="ECO:0000259" key="7">
    <source>
        <dbReference type="PROSITE" id="PS50217"/>
    </source>
</evidence>
<comment type="caution">
    <text evidence="8">The sequence shown here is derived from an EMBL/GenBank/DDBJ whole genome shotgun (WGS) entry which is preliminary data.</text>
</comment>
<accession>A0A4T0FPB1</accession>
<keyword evidence="9" id="KW-1185">Reference proteome</keyword>
<dbReference type="SMART" id="SM00338">
    <property type="entry name" value="BRLZ"/>
    <property type="match status" value="1"/>
</dbReference>
<evidence type="ECO:0000256" key="3">
    <source>
        <dbReference type="ARBA" id="ARBA00023125"/>
    </source>
</evidence>
<feature type="compositionally biased region" description="Basic and acidic residues" evidence="6">
    <location>
        <begin position="195"/>
        <end position="227"/>
    </location>
</feature>
<dbReference type="PANTHER" id="PTHR13044:SF14">
    <property type="entry name" value="CRYPTOCEPHAL, ISOFORM A"/>
    <property type="match status" value="1"/>
</dbReference>
<proteinExistence type="predicted"/>
<dbReference type="Gene3D" id="1.20.5.170">
    <property type="match status" value="1"/>
</dbReference>